<feature type="domain" description="Transposase IS200-like" evidence="1">
    <location>
        <begin position="9"/>
        <end position="126"/>
    </location>
</feature>
<dbReference type="SMART" id="SM01321">
    <property type="entry name" value="Y1_Tnp"/>
    <property type="match status" value="1"/>
</dbReference>
<dbReference type="SUPFAM" id="SSF143422">
    <property type="entry name" value="Transposase IS200-like"/>
    <property type="match status" value="1"/>
</dbReference>
<dbReference type="AlphaFoldDB" id="A0A2H0YYI5"/>
<sequence length="225" mass="26173">MPRSARVDIGGEIYHVVNRANGRLQIFDTNEDYQLFEQLLLETKEVTDMRILAYELMPNHWHLVLHPENDGDLAVFMHKLSNAHTRKVHALTNTNGSGHLYQGRYKSFLVDSDKYLLAVIKYAERNAVRAKLARHCEDWRWGSAWRRIHGTIEQKKLLAGMPAELPDDYREWINTDEKSDDIEIIRTSVNKSVPYGRDTWVEKMVSKHHLESTQRSPGRPKKGTI</sequence>
<reference evidence="3" key="1">
    <citation type="submission" date="2017-09" db="EMBL/GenBank/DDBJ databases">
        <title>Depth-based differentiation of microbial function through sediment-hosted aquifers and enrichment of novel symbionts in the deep terrestrial subsurface.</title>
        <authorList>
            <person name="Probst A.J."/>
            <person name="Ladd B."/>
            <person name="Jarett J.K."/>
            <person name="Geller-Mcgrath D.E."/>
            <person name="Sieber C.M.K."/>
            <person name="Emerson J.B."/>
            <person name="Anantharaman K."/>
            <person name="Thomas B.C."/>
            <person name="Malmstrom R."/>
            <person name="Stieglmeier M."/>
            <person name="Klingl A."/>
            <person name="Woyke T."/>
            <person name="Ryan C.M."/>
            <person name="Banfield J.F."/>
        </authorList>
    </citation>
    <scope>NUCLEOTIDE SEQUENCE [LARGE SCALE GENOMIC DNA]</scope>
</reference>
<dbReference type="EMBL" id="PEXT01000015">
    <property type="protein sequence ID" value="PIS43535.1"/>
    <property type="molecule type" value="Genomic_DNA"/>
</dbReference>
<proteinExistence type="predicted"/>
<dbReference type="GO" id="GO:0003677">
    <property type="term" value="F:DNA binding"/>
    <property type="evidence" value="ECO:0007669"/>
    <property type="project" value="InterPro"/>
</dbReference>
<dbReference type="GO" id="GO:0004803">
    <property type="term" value="F:transposase activity"/>
    <property type="evidence" value="ECO:0007669"/>
    <property type="project" value="InterPro"/>
</dbReference>
<evidence type="ECO:0000313" key="3">
    <source>
        <dbReference type="Proteomes" id="UP000228687"/>
    </source>
</evidence>
<accession>A0A2H0YYI5</accession>
<protein>
    <recommendedName>
        <fullName evidence="1">Transposase IS200-like domain-containing protein</fullName>
    </recommendedName>
</protein>
<dbReference type="Proteomes" id="UP000228687">
    <property type="component" value="Unassembled WGS sequence"/>
</dbReference>
<name>A0A2H0YYI5_9BACT</name>
<dbReference type="Gene3D" id="3.30.70.1290">
    <property type="entry name" value="Transposase IS200-like"/>
    <property type="match status" value="1"/>
</dbReference>
<gene>
    <name evidence="2" type="ORF">COT23_00815</name>
</gene>
<dbReference type="PANTHER" id="PTHR34322">
    <property type="entry name" value="TRANSPOSASE, Y1_TNP DOMAIN-CONTAINING"/>
    <property type="match status" value="1"/>
</dbReference>
<dbReference type="InterPro" id="IPR002686">
    <property type="entry name" value="Transposase_17"/>
</dbReference>
<dbReference type="GO" id="GO:0006313">
    <property type="term" value="P:DNA transposition"/>
    <property type="evidence" value="ECO:0007669"/>
    <property type="project" value="InterPro"/>
</dbReference>
<evidence type="ECO:0000259" key="1">
    <source>
        <dbReference type="SMART" id="SM01321"/>
    </source>
</evidence>
<dbReference type="InterPro" id="IPR036515">
    <property type="entry name" value="Transposase_17_sf"/>
</dbReference>
<dbReference type="Pfam" id="PF01797">
    <property type="entry name" value="Y1_Tnp"/>
    <property type="match status" value="1"/>
</dbReference>
<dbReference type="PANTHER" id="PTHR34322:SF2">
    <property type="entry name" value="TRANSPOSASE IS200-LIKE DOMAIN-CONTAINING PROTEIN"/>
    <property type="match status" value="1"/>
</dbReference>
<evidence type="ECO:0000313" key="2">
    <source>
        <dbReference type="EMBL" id="PIS43535.1"/>
    </source>
</evidence>
<comment type="caution">
    <text evidence="2">The sequence shown here is derived from an EMBL/GenBank/DDBJ whole genome shotgun (WGS) entry which is preliminary data.</text>
</comment>
<organism evidence="2 3">
    <name type="scientific">Candidatus Kaiserbacteria bacterium CG08_land_8_20_14_0_20_50_21</name>
    <dbReference type="NCBI Taxonomy" id="1974604"/>
    <lineage>
        <taxon>Bacteria</taxon>
        <taxon>Candidatus Kaiseribacteriota</taxon>
    </lineage>
</organism>